<dbReference type="Proteomes" id="UP000266841">
    <property type="component" value="Unassembled WGS sequence"/>
</dbReference>
<name>K0SBE5_THAOC</name>
<dbReference type="AlphaFoldDB" id="K0SBE5"/>
<organism evidence="2 3">
    <name type="scientific">Thalassiosira oceanica</name>
    <name type="common">Marine diatom</name>
    <dbReference type="NCBI Taxonomy" id="159749"/>
    <lineage>
        <taxon>Eukaryota</taxon>
        <taxon>Sar</taxon>
        <taxon>Stramenopiles</taxon>
        <taxon>Ochrophyta</taxon>
        <taxon>Bacillariophyta</taxon>
        <taxon>Coscinodiscophyceae</taxon>
        <taxon>Thalassiosirophycidae</taxon>
        <taxon>Thalassiosirales</taxon>
        <taxon>Thalassiosiraceae</taxon>
        <taxon>Thalassiosira</taxon>
    </lineage>
</organism>
<feature type="region of interest" description="Disordered" evidence="1">
    <location>
        <begin position="131"/>
        <end position="172"/>
    </location>
</feature>
<sequence>MAVNGVSSMAPGMVPSLPSHTEISGGIGSGEHNPFSRSTAAWSRCSRGGAENATARKVVSADAACDPSLALSEPRPISAERDDVTGNLFYPVVGDQMDPFDDISIEDPSNPSIEAPVFKSETYEEQLFVKSRSQEEEGKKKGTASPPASLPASKRRRSSELTGSSSDPGKLNEARAVLQSSFLEASDPLVGIATFPVGNGNPDSLSLPNGPPSGASAVTAPGLAHGMSLPAIPSNAGFDRSDFLFFLDNMIELLPSAAAAEVATVPAELKVLAHFDHAAAVREVNGGSNSLS</sequence>
<dbReference type="EMBL" id="AGNL01018237">
    <property type="protein sequence ID" value="EJK63463.1"/>
    <property type="molecule type" value="Genomic_DNA"/>
</dbReference>
<gene>
    <name evidence="2" type="ORF">THAOC_15877</name>
</gene>
<keyword evidence="3" id="KW-1185">Reference proteome</keyword>
<comment type="caution">
    <text evidence="2">The sequence shown here is derived from an EMBL/GenBank/DDBJ whole genome shotgun (WGS) entry which is preliminary data.</text>
</comment>
<feature type="region of interest" description="Disordered" evidence="1">
    <location>
        <begin position="99"/>
        <end position="118"/>
    </location>
</feature>
<evidence type="ECO:0000256" key="1">
    <source>
        <dbReference type="SAM" id="MobiDB-lite"/>
    </source>
</evidence>
<reference evidence="2 3" key="1">
    <citation type="journal article" date="2012" name="Genome Biol.">
        <title>Genome and low-iron response of an oceanic diatom adapted to chronic iron limitation.</title>
        <authorList>
            <person name="Lommer M."/>
            <person name="Specht M."/>
            <person name="Roy A.S."/>
            <person name="Kraemer L."/>
            <person name="Andreson R."/>
            <person name="Gutowska M.A."/>
            <person name="Wolf J."/>
            <person name="Bergner S.V."/>
            <person name="Schilhabel M.B."/>
            <person name="Klostermeier U.C."/>
            <person name="Beiko R.G."/>
            <person name="Rosenstiel P."/>
            <person name="Hippler M."/>
            <person name="Laroche J."/>
        </authorList>
    </citation>
    <scope>NUCLEOTIDE SEQUENCE [LARGE SCALE GENOMIC DNA]</scope>
    <source>
        <strain evidence="2 3">CCMP1005</strain>
    </source>
</reference>
<evidence type="ECO:0000313" key="2">
    <source>
        <dbReference type="EMBL" id="EJK63463.1"/>
    </source>
</evidence>
<evidence type="ECO:0000313" key="3">
    <source>
        <dbReference type="Proteomes" id="UP000266841"/>
    </source>
</evidence>
<protein>
    <submittedName>
        <fullName evidence="2">Uncharacterized protein</fullName>
    </submittedName>
</protein>
<feature type="region of interest" description="Disordered" evidence="1">
    <location>
        <begin position="1"/>
        <end position="37"/>
    </location>
</feature>
<proteinExistence type="predicted"/>
<accession>K0SBE5</accession>